<dbReference type="OrthoDB" id="5728337at2"/>
<keyword evidence="3 9" id="KW-0812">Transmembrane</keyword>
<dbReference type="RefSeq" id="WP_034247307.1">
    <property type="nucleotide sequence ID" value="NZ_AQRA01000015.1"/>
</dbReference>
<dbReference type="eggNOG" id="COG1418">
    <property type="taxonomic scope" value="Bacteria"/>
</dbReference>
<dbReference type="Pfam" id="PF18967">
    <property type="entry name" value="PycTM"/>
    <property type="match status" value="1"/>
</dbReference>
<evidence type="ECO:0000256" key="8">
    <source>
        <dbReference type="SAM" id="Coils"/>
    </source>
</evidence>
<evidence type="ECO:0000259" key="10">
    <source>
        <dbReference type="SMART" id="SM00471"/>
    </source>
</evidence>
<dbReference type="InterPro" id="IPR043760">
    <property type="entry name" value="PycTM_dom"/>
</dbReference>
<dbReference type="Proteomes" id="UP000023541">
    <property type="component" value="Unassembled WGS sequence"/>
</dbReference>
<evidence type="ECO:0000256" key="7">
    <source>
        <dbReference type="ARBA" id="ARBA00023136"/>
    </source>
</evidence>
<keyword evidence="5 9" id="KW-1133">Transmembrane helix</keyword>
<evidence type="ECO:0000256" key="4">
    <source>
        <dbReference type="ARBA" id="ARBA00022741"/>
    </source>
</evidence>
<dbReference type="GO" id="GO:0000166">
    <property type="term" value="F:nucleotide binding"/>
    <property type="evidence" value="ECO:0007669"/>
    <property type="project" value="UniProtKB-KW"/>
</dbReference>
<dbReference type="CDD" id="cd00077">
    <property type="entry name" value="HDc"/>
    <property type="match status" value="1"/>
</dbReference>
<evidence type="ECO:0000256" key="6">
    <source>
        <dbReference type="ARBA" id="ARBA00023118"/>
    </source>
</evidence>
<feature type="coiled-coil region" evidence="8">
    <location>
        <begin position="181"/>
        <end position="216"/>
    </location>
</feature>
<keyword evidence="8" id="KW-0175">Coiled coil</keyword>
<dbReference type="SUPFAM" id="SSF109604">
    <property type="entry name" value="HD-domain/PDEase-like"/>
    <property type="match status" value="1"/>
</dbReference>
<protein>
    <submittedName>
        <fullName evidence="11">Phosphohydrolase</fullName>
    </submittedName>
</protein>
<reference evidence="11 12" key="1">
    <citation type="submission" date="2014-04" db="EMBL/GenBank/DDBJ databases">
        <title>Aquimarina sp. 22II-S11-z7 Genome Sequencing.</title>
        <authorList>
            <person name="Lai Q."/>
        </authorList>
    </citation>
    <scope>NUCLEOTIDE SEQUENCE [LARGE SCALE GENOMIC DNA]</scope>
    <source>
        <strain evidence="11 12">22II-S11-z7</strain>
    </source>
</reference>
<feature type="transmembrane region" description="Helical" evidence="9">
    <location>
        <begin position="244"/>
        <end position="263"/>
    </location>
</feature>
<dbReference type="InterPro" id="IPR003607">
    <property type="entry name" value="HD/PDEase_dom"/>
</dbReference>
<dbReference type="STRING" id="1317122.ATO12_07425"/>
<keyword evidence="2" id="KW-1003">Cell membrane</keyword>
<sequence length="393" mass="45734">MSSLLEKTDHFVSELFEKELPNSCIYHNYDHTKRVFKSTKEIIDNTNLSDEDKEVLLLTALLHDTGYSKSSKNHEEHSVEIAKVFLGQQNVSQEVIDKVSEQIMATKMEHVPTNLMEEIIRDADASHFAKDYYGETSELLRCEFKLNAIKDLTPSDWLKANIDLFKNKHQYYTEYAISNWKPKKEENLTKMLEEQAKLKKEKKQEKEKLKKILREENPEKGIQTLFRVTLRNHMKLSDIADTKANILLSVNAIIISLALSNLIPKLDNPSNQYLIYPTLIFIIFCIASIVLSVLATRPNITSGEFTRKEIEEKKVNLLFFGNFHKMPLDEYKSAMTDLMNDKEYIYDTMIKDLYFLGKVLHKKYKILRVTYTVFMIGIITSVISFIFAFNSLQ</sequence>
<dbReference type="InterPro" id="IPR006674">
    <property type="entry name" value="HD_domain"/>
</dbReference>
<evidence type="ECO:0000313" key="12">
    <source>
        <dbReference type="Proteomes" id="UP000023541"/>
    </source>
</evidence>
<organism evidence="11 12">
    <name type="scientific">Aquimarina atlantica</name>
    <dbReference type="NCBI Taxonomy" id="1317122"/>
    <lineage>
        <taxon>Bacteria</taxon>
        <taxon>Pseudomonadati</taxon>
        <taxon>Bacteroidota</taxon>
        <taxon>Flavobacteriia</taxon>
        <taxon>Flavobacteriales</taxon>
        <taxon>Flavobacteriaceae</taxon>
        <taxon>Aquimarina</taxon>
    </lineage>
</organism>
<evidence type="ECO:0000256" key="1">
    <source>
        <dbReference type="ARBA" id="ARBA00004236"/>
    </source>
</evidence>
<comment type="subcellular location">
    <subcellularLocation>
        <location evidence="1">Cell membrane</location>
    </subcellularLocation>
</comment>
<evidence type="ECO:0000256" key="2">
    <source>
        <dbReference type="ARBA" id="ARBA00022475"/>
    </source>
</evidence>
<feature type="transmembrane region" description="Helical" evidence="9">
    <location>
        <begin position="275"/>
        <end position="295"/>
    </location>
</feature>
<feature type="domain" description="HD/PDEase" evidence="10">
    <location>
        <begin position="24"/>
        <end position="138"/>
    </location>
</feature>
<dbReference type="Gene3D" id="1.10.3210.10">
    <property type="entry name" value="Hypothetical protein af1432"/>
    <property type="match status" value="1"/>
</dbReference>
<keyword evidence="11" id="KW-0378">Hydrolase</keyword>
<proteinExistence type="predicted"/>
<dbReference type="EMBL" id="AQRA01000015">
    <property type="protein sequence ID" value="EZH71522.1"/>
    <property type="molecule type" value="Genomic_DNA"/>
</dbReference>
<gene>
    <name evidence="11" type="ORF">ATO12_07425</name>
</gene>
<keyword evidence="12" id="KW-1185">Reference proteome</keyword>
<dbReference type="SMART" id="SM00471">
    <property type="entry name" value="HDc"/>
    <property type="match status" value="1"/>
</dbReference>
<evidence type="ECO:0000313" key="11">
    <source>
        <dbReference type="EMBL" id="EZH71522.1"/>
    </source>
</evidence>
<keyword evidence="7 9" id="KW-0472">Membrane</keyword>
<name>A0A023BNA4_9FLAO</name>
<dbReference type="GO" id="GO:0005886">
    <property type="term" value="C:plasma membrane"/>
    <property type="evidence" value="ECO:0007669"/>
    <property type="project" value="UniProtKB-SubCell"/>
</dbReference>
<comment type="caution">
    <text evidence="11">The sequence shown here is derived from an EMBL/GenBank/DDBJ whole genome shotgun (WGS) entry which is preliminary data.</text>
</comment>
<feature type="transmembrane region" description="Helical" evidence="9">
    <location>
        <begin position="369"/>
        <end position="389"/>
    </location>
</feature>
<keyword evidence="6" id="KW-0051">Antiviral defense</keyword>
<dbReference type="AlphaFoldDB" id="A0A023BNA4"/>
<dbReference type="GO" id="GO:0016787">
    <property type="term" value="F:hydrolase activity"/>
    <property type="evidence" value="ECO:0007669"/>
    <property type="project" value="UniProtKB-KW"/>
</dbReference>
<evidence type="ECO:0000256" key="5">
    <source>
        <dbReference type="ARBA" id="ARBA00022989"/>
    </source>
</evidence>
<accession>A0A023BNA4</accession>
<evidence type="ECO:0000256" key="9">
    <source>
        <dbReference type="SAM" id="Phobius"/>
    </source>
</evidence>
<dbReference type="Pfam" id="PF01966">
    <property type="entry name" value="HD"/>
    <property type="match status" value="1"/>
</dbReference>
<evidence type="ECO:0000256" key="3">
    <source>
        <dbReference type="ARBA" id="ARBA00022692"/>
    </source>
</evidence>
<keyword evidence="4" id="KW-0547">Nucleotide-binding</keyword>
<dbReference type="GO" id="GO:0051607">
    <property type="term" value="P:defense response to virus"/>
    <property type="evidence" value="ECO:0007669"/>
    <property type="project" value="UniProtKB-KW"/>
</dbReference>